<dbReference type="Proteomes" id="UP000515800">
    <property type="component" value="Chromosome"/>
</dbReference>
<evidence type="ECO:0000313" key="4">
    <source>
        <dbReference type="Proteomes" id="UP000515800"/>
    </source>
</evidence>
<dbReference type="NCBIfam" id="TIGR00106">
    <property type="entry name" value="MTH1187 family thiamine-binding protein"/>
    <property type="match status" value="1"/>
</dbReference>
<feature type="domain" description="Thiamine-binding protein" evidence="2">
    <location>
        <begin position="6"/>
        <end position="92"/>
    </location>
</feature>
<gene>
    <name evidence="3" type="ORF">H9L19_03260</name>
</gene>
<keyword evidence="4" id="KW-1185">Reference proteome</keyword>
<evidence type="ECO:0000256" key="1">
    <source>
        <dbReference type="ARBA" id="ARBA00010272"/>
    </source>
</evidence>
<dbReference type="KEGG" id="wdi:H9L19_03260"/>
<dbReference type="InterPro" id="IPR029756">
    <property type="entry name" value="MTH1187/YkoF-like"/>
</dbReference>
<comment type="similarity">
    <text evidence="1">Belongs to the UPF0045 family.</text>
</comment>
<name>A0A7G9T716_9LACO</name>
<dbReference type="EMBL" id="CP060724">
    <property type="protein sequence ID" value="QNN75891.1"/>
    <property type="molecule type" value="Genomic_DNA"/>
</dbReference>
<evidence type="ECO:0000313" key="3">
    <source>
        <dbReference type="EMBL" id="QNN75891.1"/>
    </source>
</evidence>
<reference evidence="3 4" key="1">
    <citation type="submission" date="2020-08" db="EMBL/GenBank/DDBJ databases">
        <title>Genome sequence of Weissella diestrammenae KACC 16890T.</title>
        <authorList>
            <person name="Hyun D.-W."/>
            <person name="Bae J.-W."/>
        </authorList>
    </citation>
    <scope>NUCLEOTIDE SEQUENCE [LARGE SCALE GENOMIC DNA]</scope>
    <source>
        <strain evidence="3 4">KACC 16890</strain>
    </source>
</reference>
<accession>A0A7G9T716</accession>
<dbReference type="GO" id="GO:0005829">
    <property type="term" value="C:cytosol"/>
    <property type="evidence" value="ECO:0007669"/>
    <property type="project" value="TreeGrafter"/>
</dbReference>
<dbReference type="Gene3D" id="3.30.70.930">
    <property type="match status" value="1"/>
</dbReference>
<organism evidence="3 4">
    <name type="scientific">Weissella diestrammenae</name>
    <dbReference type="NCBI Taxonomy" id="1162633"/>
    <lineage>
        <taxon>Bacteria</taxon>
        <taxon>Bacillati</taxon>
        <taxon>Bacillota</taxon>
        <taxon>Bacilli</taxon>
        <taxon>Lactobacillales</taxon>
        <taxon>Lactobacillaceae</taxon>
        <taxon>Weissella</taxon>
    </lineage>
</organism>
<dbReference type="InterPro" id="IPR002767">
    <property type="entry name" value="Thiamine_BP"/>
</dbReference>
<dbReference type="PANTHER" id="PTHR33777">
    <property type="entry name" value="UPF0045 PROTEIN ECM15"/>
    <property type="match status" value="1"/>
</dbReference>
<sequence>MNTLISVAIAPLGTGDELASSVAKIIDVIEKSGLDYQTHAMTTEIEGDWDDVFAVVKTATQVLTDQGQRAYVSLNADVRPGYTKTMTEKIRRLNHARNQII</sequence>
<dbReference type="AlphaFoldDB" id="A0A7G9T716"/>
<dbReference type="PANTHER" id="PTHR33777:SF1">
    <property type="entry name" value="UPF0045 PROTEIN ECM15"/>
    <property type="match status" value="1"/>
</dbReference>
<dbReference type="Pfam" id="PF01910">
    <property type="entry name" value="Thiamine_BP"/>
    <property type="match status" value="1"/>
</dbReference>
<protein>
    <submittedName>
        <fullName evidence="3">MTH1187 family thiamine-binding protein</fullName>
    </submittedName>
</protein>
<dbReference type="InterPro" id="IPR051614">
    <property type="entry name" value="UPF0045_domain"/>
</dbReference>
<evidence type="ECO:0000259" key="2">
    <source>
        <dbReference type="Pfam" id="PF01910"/>
    </source>
</evidence>
<proteinExistence type="inferred from homology"/>
<dbReference type="RefSeq" id="WP_187529719.1">
    <property type="nucleotide sequence ID" value="NZ_CP060724.1"/>
</dbReference>
<dbReference type="SUPFAM" id="SSF89957">
    <property type="entry name" value="MTH1187/YkoF-like"/>
    <property type="match status" value="1"/>
</dbReference>